<name>A0A9D3AK14_9FIRM</name>
<dbReference type="PANTHER" id="PTHR36115">
    <property type="entry name" value="PROLINE-RICH ANTIGEN HOMOLOG-RELATED"/>
    <property type="match status" value="1"/>
</dbReference>
<dbReference type="SUPFAM" id="SSF49879">
    <property type="entry name" value="SMAD/FHA domain"/>
    <property type="match status" value="1"/>
</dbReference>
<sequence>MNYAGFGKRLLAYLIDGVIIGLAGGILAVFFGYYFYLIFGWLLGALYFILMEGGTWQATLGKRAMGLIVTDMNGDPISYGTATLRYLGKFVSSLILGIGYLMAAFTENHQALHDKIASTLVLCAAPAGNTRYSSQGAGSPAPPSMASPGTGRCIVGISGEFAGRSVQLLPGGTMIGRDSVACQIALSASAPGISRHHCQVNFNPQTGMFIINDLGSTYGTYLMNGIRIPSGQPAALRPGERFYAGSQANVFEVR</sequence>
<dbReference type="EMBL" id="DYXE01000086">
    <property type="protein sequence ID" value="HJH50659.1"/>
    <property type="molecule type" value="Genomic_DNA"/>
</dbReference>
<protein>
    <submittedName>
        <fullName evidence="8">RDD family protein</fullName>
    </submittedName>
</protein>
<dbReference type="InterPro" id="IPR008984">
    <property type="entry name" value="SMAD_FHA_dom_sf"/>
</dbReference>
<evidence type="ECO:0000256" key="6">
    <source>
        <dbReference type="SAM" id="Phobius"/>
    </source>
</evidence>
<feature type="transmembrane region" description="Helical" evidence="6">
    <location>
        <begin position="12"/>
        <end position="32"/>
    </location>
</feature>
<feature type="domain" description="FHA" evidence="7">
    <location>
        <begin position="173"/>
        <end position="222"/>
    </location>
</feature>
<gene>
    <name evidence="8" type="ORF">K8V39_10390</name>
</gene>
<evidence type="ECO:0000256" key="4">
    <source>
        <dbReference type="ARBA" id="ARBA00022989"/>
    </source>
</evidence>
<proteinExistence type="predicted"/>
<dbReference type="Pfam" id="PF06271">
    <property type="entry name" value="RDD"/>
    <property type="match status" value="1"/>
</dbReference>
<dbReference type="Gene3D" id="2.60.200.20">
    <property type="match status" value="1"/>
</dbReference>
<dbReference type="InterPro" id="IPR051791">
    <property type="entry name" value="Pra-immunoreactive"/>
</dbReference>
<dbReference type="AlphaFoldDB" id="A0A9D3AK14"/>
<keyword evidence="3 6" id="KW-0812">Transmembrane</keyword>
<dbReference type="InterPro" id="IPR000253">
    <property type="entry name" value="FHA_dom"/>
</dbReference>
<keyword evidence="2" id="KW-1003">Cell membrane</keyword>
<evidence type="ECO:0000313" key="8">
    <source>
        <dbReference type="EMBL" id="HJH50659.1"/>
    </source>
</evidence>
<dbReference type="Pfam" id="PF00498">
    <property type="entry name" value="FHA"/>
    <property type="match status" value="1"/>
</dbReference>
<comment type="caution">
    <text evidence="8">The sequence shown here is derived from an EMBL/GenBank/DDBJ whole genome shotgun (WGS) entry which is preliminary data.</text>
</comment>
<evidence type="ECO:0000256" key="3">
    <source>
        <dbReference type="ARBA" id="ARBA00022692"/>
    </source>
</evidence>
<dbReference type="PROSITE" id="PS50006">
    <property type="entry name" value="FHA_DOMAIN"/>
    <property type="match status" value="1"/>
</dbReference>
<organism evidence="8 9">
    <name type="scientific">Merdimonas faecis</name>
    <dbReference type="NCBI Taxonomy" id="1653435"/>
    <lineage>
        <taxon>Bacteria</taxon>
        <taxon>Bacillati</taxon>
        <taxon>Bacillota</taxon>
        <taxon>Clostridia</taxon>
        <taxon>Lachnospirales</taxon>
        <taxon>Lachnospiraceae</taxon>
        <taxon>Merdimonas</taxon>
    </lineage>
</organism>
<feature type="transmembrane region" description="Helical" evidence="6">
    <location>
        <begin position="38"/>
        <end position="56"/>
    </location>
</feature>
<dbReference type="GO" id="GO:0005886">
    <property type="term" value="C:plasma membrane"/>
    <property type="evidence" value="ECO:0007669"/>
    <property type="project" value="UniProtKB-SubCell"/>
</dbReference>
<keyword evidence="4 6" id="KW-1133">Transmembrane helix</keyword>
<dbReference type="RefSeq" id="WP_277272425.1">
    <property type="nucleotide sequence ID" value="NZ_DYXE01000086.1"/>
</dbReference>
<evidence type="ECO:0000313" key="9">
    <source>
        <dbReference type="Proteomes" id="UP000813420"/>
    </source>
</evidence>
<comment type="subcellular location">
    <subcellularLocation>
        <location evidence="1">Cell membrane</location>
        <topology evidence="1">Multi-pass membrane protein</topology>
    </subcellularLocation>
</comment>
<reference evidence="8" key="1">
    <citation type="journal article" date="2021" name="PeerJ">
        <title>Extensive microbial diversity within the chicken gut microbiome revealed by metagenomics and culture.</title>
        <authorList>
            <person name="Gilroy R."/>
            <person name="Ravi A."/>
            <person name="Getino M."/>
            <person name="Pursley I."/>
            <person name="Horton D.L."/>
            <person name="Alikhan N.F."/>
            <person name="Baker D."/>
            <person name="Gharbi K."/>
            <person name="Hall N."/>
            <person name="Watson M."/>
            <person name="Adriaenssens E.M."/>
            <person name="Foster-Nyarko E."/>
            <person name="Jarju S."/>
            <person name="Secka A."/>
            <person name="Antonio M."/>
            <person name="Oren A."/>
            <person name="Chaudhuri R.R."/>
            <person name="La Ragione R."/>
            <person name="Hildebrand F."/>
            <person name="Pallen M.J."/>
        </authorList>
    </citation>
    <scope>NUCLEOTIDE SEQUENCE</scope>
    <source>
        <strain evidence="8">USAMLcec4-12693</strain>
    </source>
</reference>
<evidence type="ECO:0000256" key="2">
    <source>
        <dbReference type="ARBA" id="ARBA00022475"/>
    </source>
</evidence>
<dbReference type="PANTHER" id="PTHR36115:SF4">
    <property type="entry name" value="MEMBRANE PROTEIN"/>
    <property type="match status" value="1"/>
</dbReference>
<accession>A0A9D3AK14</accession>
<keyword evidence="5 6" id="KW-0472">Membrane</keyword>
<evidence type="ECO:0000259" key="7">
    <source>
        <dbReference type="PROSITE" id="PS50006"/>
    </source>
</evidence>
<evidence type="ECO:0000256" key="1">
    <source>
        <dbReference type="ARBA" id="ARBA00004651"/>
    </source>
</evidence>
<dbReference type="CDD" id="cd00060">
    <property type="entry name" value="FHA"/>
    <property type="match status" value="1"/>
</dbReference>
<dbReference type="SMART" id="SM00240">
    <property type="entry name" value="FHA"/>
    <property type="match status" value="1"/>
</dbReference>
<dbReference type="InterPro" id="IPR010432">
    <property type="entry name" value="RDD"/>
</dbReference>
<evidence type="ECO:0000256" key="5">
    <source>
        <dbReference type="ARBA" id="ARBA00023136"/>
    </source>
</evidence>
<reference evidence="8" key="2">
    <citation type="submission" date="2021-09" db="EMBL/GenBank/DDBJ databases">
        <authorList>
            <person name="Gilroy R."/>
        </authorList>
    </citation>
    <scope>NUCLEOTIDE SEQUENCE</scope>
    <source>
        <strain evidence="8">USAMLcec4-12693</strain>
    </source>
</reference>
<dbReference type="Proteomes" id="UP000813420">
    <property type="component" value="Unassembled WGS sequence"/>
</dbReference>